<dbReference type="EMBL" id="PCYK01000025">
    <property type="protein sequence ID" value="PIR45827.1"/>
    <property type="molecule type" value="Genomic_DNA"/>
</dbReference>
<dbReference type="EC" id="6.1.1.16" evidence="9"/>
<evidence type="ECO:0000256" key="2">
    <source>
        <dbReference type="ARBA" id="ARBA00022598"/>
    </source>
</evidence>
<dbReference type="SUPFAM" id="SSF52374">
    <property type="entry name" value="Nucleotidylyl transferase"/>
    <property type="match status" value="1"/>
</dbReference>
<keyword evidence="3 9" id="KW-0479">Metal-binding</keyword>
<comment type="caution">
    <text evidence="9">Lacks conserved residue(s) required for the propagation of feature annotation.</text>
</comment>
<dbReference type="GO" id="GO:0004817">
    <property type="term" value="F:cysteine-tRNA ligase activity"/>
    <property type="evidence" value="ECO:0007669"/>
    <property type="project" value="UniProtKB-UniRule"/>
</dbReference>
<dbReference type="NCBIfam" id="TIGR00435">
    <property type="entry name" value="cysS"/>
    <property type="match status" value="1"/>
</dbReference>
<dbReference type="InterPro" id="IPR015803">
    <property type="entry name" value="Cys-tRNA-ligase"/>
</dbReference>
<keyword evidence="4 9" id="KW-0547">Nucleotide-binding</keyword>
<name>A0A2H0RH91_9BACT</name>
<keyword evidence="5 9" id="KW-0862">Zinc</keyword>
<evidence type="ECO:0000256" key="1">
    <source>
        <dbReference type="ARBA" id="ARBA00011245"/>
    </source>
</evidence>
<dbReference type="AlphaFoldDB" id="A0A2H0RH91"/>
<feature type="binding site" evidence="9">
    <location>
        <position position="239"/>
    </location>
    <ligand>
        <name>Zn(2+)</name>
        <dbReference type="ChEBI" id="CHEBI:29105"/>
    </ligand>
</feature>
<feature type="domain" description="tRNA synthetases class I catalytic" evidence="10">
    <location>
        <begin position="26"/>
        <end position="345"/>
    </location>
</feature>
<dbReference type="CDD" id="cd00672">
    <property type="entry name" value="CysRS_core"/>
    <property type="match status" value="1"/>
</dbReference>
<dbReference type="GO" id="GO:0006423">
    <property type="term" value="P:cysteinyl-tRNA aminoacylation"/>
    <property type="evidence" value="ECO:0007669"/>
    <property type="project" value="UniProtKB-UniRule"/>
</dbReference>
<comment type="cofactor">
    <cofactor evidence="9">
        <name>Zn(2+)</name>
        <dbReference type="ChEBI" id="CHEBI:29105"/>
    </cofactor>
    <text evidence="9">Binds 1 zinc ion per subunit.</text>
</comment>
<keyword evidence="7 9" id="KW-0648">Protein biosynthesis</keyword>
<evidence type="ECO:0000256" key="7">
    <source>
        <dbReference type="ARBA" id="ARBA00022917"/>
    </source>
</evidence>
<organism evidence="11 12">
    <name type="scientific">Candidatus Vogelbacteria bacterium CG10_big_fil_rev_8_21_14_0_10_49_38</name>
    <dbReference type="NCBI Taxonomy" id="1975043"/>
    <lineage>
        <taxon>Bacteria</taxon>
        <taxon>Candidatus Vogeliibacteriota</taxon>
    </lineage>
</organism>
<gene>
    <name evidence="9 11" type="primary">cysS</name>
    <name evidence="11" type="ORF">COV08_02940</name>
</gene>
<keyword evidence="6 9" id="KW-0067">ATP-binding</keyword>
<comment type="similarity">
    <text evidence="9">Belongs to the class-I aminoacyl-tRNA synthetase family.</text>
</comment>
<protein>
    <recommendedName>
        <fullName evidence="9">Cysteine--tRNA ligase</fullName>
        <ecNumber evidence="9">6.1.1.16</ecNumber>
    </recommendedName>
    <alternativeName>
        <fullName evidence="9">Cysteinyl-tRNA synthetase</fullName>
        <shortName evidence="9">CysRS</shortName>
    </alternativeName>
</protein>
<dbReference type="PRINTS" id="PR00983">
    <property type="entry name" value="TRNASYNTHCYS"/>
</dbReference>
<keyword evidence="8 9" id="KW-0030">Aminoacyl-tRNA synthetase</keyword>
<evidence type="ECO:0000313" key="11">
    <source>
        <dbReference type="EMBL" id="PIR45827.1"/>
    </source>
</evidence>
<feature type="binding site" evidence="9">
    <location>
        <position position="269"/>
    </location>
    <ligand>
        <name>Zn(2+)</name>
        <dbReference type="ChEBI" id="CHEBI:29105"/>
    </ligand>
</feature>
<reference evidence="11 12" key="1">
    <citation type="submission" date="2017-09" db="EMBL/GenBank/DDBJ databases">
        <title>Depth-based differentiation of microbial function through sediment-hosted aquifers and enrichment of novel symbionts in the deep terrestrial subsurface.</title>
        <authorList>
            <person name="Probst A.J."/>
            <person name="Ladd B."/>
            <person name="Jarett J.K."/>
            <person name="Geller-Mcgrath D.E."/>
            <person name="Sieber C.M."/>
            <person name="Emerson J.B."/>
            <person name="Anantharaman K."/>
            <person name="Thomas B.C."/>
            <person name="Malmstrom R."/>
            <person name="Stieglmeier M."/>
            <person name="Klingl A."/>
            <person name="Woyke T."/>
            <person name="Ryan C.M."/>
            <person name="Banfield J.F."/>
        </authorList>
    </citation>
    <scope>NUCLEOTIDE SEQUENCE [LARGE SCALE GENOMIC DNA]</scope>
    <source>
        <strain evidence="11">CG10_big_fil_rev_8_21_14_0_10_49_38</strain>
    </source>
</reference>
<evidence type="ECO:0000256" key="8">
    <source>
        <dbReference type="ARBA" id="ARBA00023146"/>
    </source>
</evidence>
<comment type="catalytic activity">
    <reaction evidence="9">
        <text>tRNA(Cys) + L-cysteine + ATP = L-cysteinyl-tRNA(Cys) + AMP + diphosphate</text>
        <dbReference type="Rhea" id="RHEA:17773"/>
        <dbReference type="Rhea" id="RHEA-COMP:9661"/>
        <dbReference type="Rhea" id="RHEA-COMP:9679"/>
        <dbReference type="ChEBI" id="CHEBI:30616"/>
        <dbReference type="ChEBI" id="CHEBI:33019"/>
        <dbReference type="ChEBI" id="CHEBI:35235"/>
        <dbReference type="ChEBI" id="CHEBI:78442"/>
        <dbReference type="ChEBI" id="CHEBI:78517"/>
        <dbReference type="ChEBI" id="CHEBI:456215"/>
        <dbReference type="EC" id="6.1.1.16"/>
    </reaction>
</comment>
<dbReference type="InterPro" id="IPR014729">
    <property type="entry name" value="Rossmann-like_a/b/a_fold"/>
</dbReference>
<comment type="caution">
    <text evidence="11">The sequence shown here is derived from an EMBL/GenBank/DDBJ whole genome shotgun (WGS) entry which is preliminary data.</text>
</comment>
<feature type="binding site" evidence="9">
    <location>
        <position position="300"/>
    </location>
    <ligand>
        <name>ATP</name>
        <dbReference type="ChEBI" id="CHEBI:30616"/>
    </ligand>
</feature>
<evidence type="ECO:0000256" key="5">
    <source>
        <dbReference type="ARBA" id="ARBA00022833"/>
    </source>
</evidence>
<evidence type="ECO:0000259" key="10">
    <source>
        <dbReference type="Pfam" id="PF01406"/>
    </source>
</evidence>
<dbReference type="GO" id="GO:0005737">
    <property type="term" value="C:cytoplasm"/>
    <property type="evidence" value="ECO:0007669"/>
    <property type="project" value="UniProtKB-SubCell"/>
</dbReference>
<keyword evidence="2 9" id="KW-0436">Ligase</keyword>
<dbReference type="InterPro" id="IPR032678">
    <property type="entry name" value="tRNA-synt_1_cat_dom"/>
</dbReference>
<comment type="subcellular location">
    <subcellularLocation>
        <location evidence="9">Cytoplasm</location>
    </subcellularLocation>
</comment>
<evidence type="ECO:0000256" key="9">
    <source>
        <dbReference type="HAMAP-Rule" id="MF_00041"/>
    </source>
</evidence>
<feature type="binding site" evidence="9">
    <location>
        <position position="34"/>
    </location>
    <ligand>
        <name>Zn(2+)</name>
        <dbReference type="ChEBI" id="CHEBI:29105"/>
    </ligand>
</feature>
<dbReference type="GO" id="GO:0008270">
    <property type="term" value="F:zinc ion binding"/>
    <property type="evidence" value="ECO:0007669"/>
    <property type="project" value="UniProtKB-UniRule"/>
</dbReference>
<dbReference type="GO" id="GO:0005524">
    <property type="term" value="F:ATP binding"/>
    <property type="evidence" value="ECO:0007669"/>
    <property type="project" value="UniProtKB-UniRule"/>
</dbReference>
<dbReference type="PANTHER" id="PTHR10890:SF3">
    <property type="entry name" value="CYSTEINE--TRNA LIGASE, CYTOPLASMIC"/>
    <property type="match status" value="1"/>
</dbReference>
<evidence type="ECO:0000256" key="3">
    <source>
        <dbReference type="ARBA" id="ARBA00022723"/>
    </source>
</evidence>
<sequence>MEKINLTLSNTLTRSRQDFTPVDPAGRQVNFYVCGPTVYERAHMGNLRTYLFADILRRTLRFAGYRVKTVMNITDVDDKTIAAAVKKFGKQATVGELKQLTNQIYRDFTQDLDDLNIDRAQFKFVRVTDVIPVIREFIIKLKAKGYAYQAEDGSTYFDLKKYEQVFGRYGELVGEKFLAGKQIQSRTKVDEYDKQSPSDFVLWKVPVKDGSINSPQGEGKISWEDPELGPGRPGWHIECSAINRREFGDQTIDIHLGGVDLIFPHHTNEIAQSEALTSQPFVKYWLHTGHLTVDGQKMAKSLDNFLTLSDLIEKKINPLAYRYLILQANYKQTLNFTWESLTAAQKGYTNLKTKIAKLNKPATRLTGLFAKPDQAYLAKFTEAVSRLNTAAALATLQAALADAALSPATRLATIRVFDQVLGLKLI</sequence>
<dbReference type="HAMAP" id="MF_00041">
    <property type="entry name" value="Cys_tRNA_synth"/>
    <property type="match status" value="1"/>
</dbReference>
<dbReference type="InterPro" id="IPR024909">
    <property type="entry name" value="Cys-tRNA/MSH_ligase"/>
</dbReference>
<comment type="subunit">
    <text evidence="1 9">Monomer.</text>
</comment>
<evidence type="ECO:0000256" key="4">
    <source>
        <dbReference type="ARBA" id="ARBA00022741"/>
    </source>
</evidence>
<feature type="short sequence motif" description="'KMSKS' region" evidence="9">
    <location>
        <begin position="297"/>
        <end position="301"/>
    </location>
</feature>
<feature type="binding site" evidence="9">
    <location>
        <position position="265"/>
    </location>
    <ligand>
        <name>Zn(2+)</name>
        <dbReference type="ChEBI" id="CHEBI:29105"/>
    </ligand>
</feature>
<keyword evidence="9" id="KW-0963">Cytoplasm</keyword>
<dbReference type="PANTHER" id="PTHR10890">
    <property type="entry name" value="CYSTEINYL-TRNA SYNTHETASE"/>
    <property type="match status" value="1"/>
</dbReference>
<dbReference type="Pfam" id="PF01406">
    <property type="entry name" value="tRNA-synt_1e"/>
    <property type="match status" value="1"/>
</dbReference>
<evidence type="ECO:0000256" key="6">
    <source>
        <dbReference type="ARBA" id="ARBA00022840"/>
    </source>
</evidence>
<dbReference type="Gene3D" id="3.40.50.620">
    <property type="entry name" value="HUPs"/>
    <property type="match status" value="1"/>
</dbReference>
<accession>A0A2H0RH91</accession>
<dbReference type="Proteomes" id="UP000230431">
    <property type="component" value="Unassembled WGS sequence"/>
</dbReference>
<evidence type="ECO:0000313" key="12">
    <source>
        <dbReference type="Proteomes" id="UP000230431"/>
    </source>
</evidence>
<proteinExistence type="inferred from homology"/>